<dbReference type="Proteomes" id="UP000307507">
    <property type="component" value="Unassembled WGS sequence"/>
</dbReference>
<comment type="caution">
    <text evidence="1">The sequence shown here is derived from an EMBL/GenBank/DDBJ whole genome shotgun (WGS) entry which is preliminary data.</text>
</comment>
<accession>A0A4S4A126</accession>
<sequence length="92" mass="10483">MALLKKHEVRDNGNNSFDLLITFPDNCSYTYYFDSATSKNHIDIILSMAQKPSSNFITRNETIIPYNDQLKIDVTQTQDGVTATKPKIIIEI</sequence>
<dbReference type="AlphaFoldDB" id="A0A4S4A126"/>
<evidence type="ECO:0000313" key="1">
    <source>
        <dbReference type="EMBL" id="THF51907.1"/>
    </source>
</evidence>
<proteinExistence type="predicted"/>
<protein>
    <submittedName>
        <fullName evidence="1">Uncharacterized protein</fullName>
    </submittedName>
</protein>
<name>A0A4S4A126_9FLAO</name>
<dbReference type="EMBL" id="SSNZ01000002">
    <property type="protein sequence ID" value="THF51907.1"/>
    <property type="molecule type" value="Genomic_DNA"/>
</dbReference>
<organism evidence="1 2">
    <name type="scientific">Flavobacterium supellecticarium</name>
    <dbReference type="NCBI Taxonomy" id="2565924"/>
    <lineage>
        <taxon>Bacteria</taxon>
        <taxon>Pseudomonadati</taxon>
        <taxon>Bacteroidota</taxon>
        <taxon>Flavobacteriia</taxon>
        <taxon>Flavobacteriales</taxon>
        <taxon>Flavobacteriaceae</taxon>
        <taxon>Flavobacterium</taxon>
    </lineage>
</organism>
<gene>
    <name evidence="1" type="ORF">E6C50_09155</name>
</gene>
<keyword evidence="2" id="KW-1185">Reference proteome</keyword>
<evidence type="ECO:0000313" key="2">
    <source>
        <dbReference type="Proteomes" id="UP000307507"/>
    </source>
</evidence>
<dbReference type="RefSeq" id="WP_136402891.1">
    <property type="nucleotide sequence ID" value="NZ_SSNZ01000002.1"/>
</dbReference>
<reference evidence="1 2" key="1">
    <citation type="submission" date="2019-04" db="EMBL/GenBank/DDBJ databases">
        <title>Flavobacterium sp. nov. isolated from construction timber.</title>
        <authorList>
            <person name="Lin S.-Y."/>
            <person name="Chang C.-T."/>
            <person name="Young C.-C."/>
        </authorList>
    </citation>
    <scope>NUCLEOTIDE SEQUENCE [LARGE SCALE GENOMIC DNA]</scope>
    <source>
        <strain evidence="1 2">CC-CTC003</strain>
    </source>
</reference>